<dbReference type="InterPro" id="IPR045266">
    <property type="entry name" value="DOH_DOMON"/>
</dbReference>
<comment type="subcellular location">
    <subcellularLocation>
        <location evidence="1">Membrane</location>
    </subcellularLocation>
</comment>
<evidence type="ECO:0000256" key="9">
    <source>
        <dbReference type="SAM" id="SignalP"/>
    </source>
</evidence>
<evidence type="ECO:0000256" key="6">
    <source>
        <dbReference type="ARBA" id="ARBA00022989"/>
    </source>
</evidence>
<dbReference type="InParanoid" id="A0A3Q7I267"/>
<feature type="transmembrane region" description="Helical" evidence="8">
    <location>
        <begin position="334"/>
        <end position="354"/>
    </location>
</feature>
<evidence type="ECO:0000259" key="11">
    <source>
        <dbReference type="PROSITE" id="PS50939"/>
    </source>
</evidence>
<feature type="transmembrane region" description="Helical" evidence="8">
    <location>
        <begin position="212"/>
        <end position="229"/>
    </location>
</feature>
<organism evidence="12">
    <name type="scientific">Solanum lycopersicum</name>
    <name type="common">Tomato</name>
    <name type="synonym">Lycopersicon esculentum</name>
    <dbReference type="NCBI Taxonomy" id="4081"/>
    <lineage>
        <taxon>Eukaryota</taxon>
        <taxon>Viridiplantae</taxon>
        <taxon>Streptophyta</taxon>
        <taxon>Embryophyta</taxon>
        <taxon>Tracheophyta</taxon>
        <taxon>Spermatophyta</taxon>
        <taxon>Magnoliopsida</taxon>
        <taxon>eudicotyledons</taxon>
        <taxon>Gunneridae</taxon>
        <taxon>Pentapetalae</taxon>
        <taxon>asterids</taxon>
        <taxon>lamiids</taxon>
        <taxon>Solanales</taxon>
        <taxon>Solanaceae</taxon>
        <taxon>Solanoideae</taxon>
        <taxon>Solaneae</taxon>
        <taxon>Solanum</taxon>
        <taxon>Solanum subgen. Lycopersicon</taxon>
    </lineage>
</organism>
<feature type="domain" description="DOMON" evidence="10">
    <location>
        <begin position="51"/>
        <end position="166"/>
    </location>
</feature>
<dbReference type="Gene3D" id="1.20.120.1770">
    <property type="match status" value="1"/>
</dbReference>
<keyword evidence="5" id="KW-0249">Electron transport</keyword>
<evidence type="ECO:0000256" key="4">
    <source>
        <dbReference type="ARBA" id="ARBA00022729"/>
    </source>
</evidence>
<feature type="transmembrane region" description="Helical" evidence="8">
    <location>
        <begin position="273"/>
        <end position="292"/>
    </location>
</feature>
<dbReference type="PROSITE" id="PS50939">
    <property type="entry name" value="CYTOCHROME_B561"/>
    <property type="match status" value="1"/>
</dbReference>
<evidence type="ECO:0000256" key="2">
    <source>
        <dbReference type="ARBA" id="ARBA00022448"/>
    </source>
</evidence>
<feature type="domain" description="Cytochrome b561" evidence="11">
    <location>
        <begin position="168"/>
        <end position="362"/>
    </location>
</feature>
<evidence type="ECO:0000256" key="8">
    <source>
        <dbReference type="SAM" id="Phobius"/>
    </source>
</evidence>
<dbReference type="PROSITE" id="PS50836">
    <property type="entry name" value="DOMON"/>
    <property type="match status" value="1"/>
</dbReference>
<keyword evidence="4 9" id="KW-0732">Signal</keyword>
<reference evidence="12" key="2">
    <citation type="submission" date="2019-01" db="UniProtKB">
        <authorList>
            <consortium name="EnsemblPlants"/>
        </authorList>
    </citation>
    <scope>IDENTIFICATION</scope>
    <source>
        <strain evidence="12">cv. Heinz 1706</strain>
    </source>
</reference>
<reference evidence="12" key="1">
    <citation type="journal article" date="2012" name="Nature">
        <title>The tomato genome sequence provides insights into fleshy fruit evolution.</title>
        <authorList>
            <consortium name="Tomato Genome Consortium"/>
        </authorList>
    </citation>
    <scope>NUCLEOTIDE SEQUENCE [LARGE SCALE GENOMIC DNA]</scope>
    <source>
        <strain evidence="12">cv. Heinz 1706</strain>
    </source>
</reference>
<feature type="signal peptide" evidence="9">
    <location>
        <begin position="1"/>
        <end position="21"/>
    </location>
</feature>
<dbReference type="CDD" id="cd09631">
    <property type="entry name" value="DOMON_DOH"/>
    <property type="match status" value="1"/>
</dbReference>
<keyword evidence="3 8" id="KW-0812">Transmembrane</keyword>
<dbReference type="Gramene" id="Solyc09g019980.3.1">
    <property type="protein sequence ID" value="Solyc09g019980.3.1"/>
    <property type="gene ID" value="Solyc09g019980.3"/>
</dbReference>
<dbReference type="PaxDb" id="4081-Solyc09g019980.2.1"/>
<dbReference type="CDD" id="cd08760">
    <property type="entry name" value="Cyt_b561_FRRS1_like"/>
    <property type="match status" value="1"/>
</dbReference>
<evidence type="ECO:0000256" key="3">
    <source>
        <dbReference type="ARBA" id="ARBA00022692"/>
    </source>
</evidence>
<feature type="transmembrane region" description="Helical" evidence="8">
    <location>
        <begin position="304"/>
        <end position="328"/>
    </location>
</feature>
<evidence type="ECO:0000313" key="12">
    <source>
        <dbReference type="EnsemblPlants" id="Solyc09g019980.3.1"/>
    </source>
</evidence>
<dbReference type="PANTHER" id="PTHR23130">
    <property type="entry name" value="CYTOCHROME B561 AND DOMON DOMAIN-CONTAINING PROTEIN"/>
    <property type="match status" value="1"/>
</dbReference>
<feature type="transmembrane region" description="Helical" evidence="8">
    <location>
        <begin position="241"/>
        <end position="261"/>
    </location>
</feature>
<dbReference type="InterPro" id="IPR006593">
    <property type="entry name" value="Cyt_b561/ferric_Rdtase_TM"/>
</dbReference>
<dbReference type="Proteomes" id="UP000004994">
    <property type="component" value="Chromosome 9"/>
</dbReference>
<feature type="chain" id="PRO_5018740915" description="Cytochrome b561 and DOMON domain-containing protein" evidence="9">
    <location>
        <begin position="22"/>
        <end position="362"/>
    </location>
</feature>
<dbReference type="STRING" id="4081.A0A3Q7I267"/>
<protein>
    <recommendedName>
        <fullName evidence="14">Cytochrome b561 and DOMON domain-containing protein</fullName>
    </recommendedName>
</protein>
<dbReference type="Pfam" id="PF03351">
    <property type="entry name" value="DOMON"/>
    <property type="match status" value="1"/>
</dbReference>
<accession>A0A3Q7I267</accession>
<evidence type="ECO:0000256" key="7">
    <source>
        <dbReference type="ARBA" id="ARBA00023136"/>
    </source>
</evidence>
<proteinExistence type="predicted"/>
<dbReference type="FunCoup" id="A0A3Q7I267">
    <property type="interactions" value="212"/>
</dbReference>
<gene>
    <name evidence="12" type="primary">LOC101247358</name>
</gene>
<keyword evidence="2" id="KW-0813">Transport</keyword>
<dbReference type="OMA" id="WFYTHLA"/>
<dbReference type="OrthoDB" id="19261at2759"/>
<name>A0A3Q7I267_SOLLC</name>
<dbReference type="GO" id="GO:0016020">
    <property type="term" value="C:membrane"/>
    <property type="evidence" value="ECO:0007669"/>
    <property type="project" value="UniProtKB-SubCell"/>
</dbReference>
<keyword evidence="7 8" id="KW-0472">Membrane</keyword>
<evidence type="ECO:0000259" key="10">
    <source>
        <dbReference type="PROSITE" id="PS50836"/>
    </source>
</evidence>
<evidence type="ECO:0000313" key="13">
    <source>
        <dbReference type="Proteomes" id="UP000004994"/>
    </source>
</evidence>
<dbReference type="SMART" id="SM00665">
    <property type="entry name" value="B561"/>
    <property type="match status" value="1"/>
</dbReference>
<sequence>MKLFFLLWLLLLLLLLLEVNSEDSCTSNLNLKNKPLFDTSSFHCVSVWDEQGYILRYLQTDTKVWSFLLSAPNSNSFIGMGFSKDGKMVGSSAIVGWISNDGSSTMKRYYLGGQSSAQVVPDEGNLQLVNMTSSIIAENSRIYMAFQLSTAVTPTNRLIYSLGPNGRLPSPINYQLSQHRAHISTFFDYNSGESKSKIPYANLRSSHGVLNMLSWGILIPIGVMVARYFRQYDPIWFYTHTTIQSIASLLGFSGIVCGFVLEDRLSAHVDKHKAIGIFILVLACLQVIAFLARPGKESKVRKYWNWYHQILGRVLIILAAANIFYGIHLGGAGTAWNVGFAVTLVALFSISIVLEIRLWMTK</sequence>
<evidence type="ECO:0008006" key="14">
    <source>
        <dbReference type="Google" id="ProtNLM"/>
    </source>
</evidence>
<dbReference type="InterPro" id="IPR005018">
    <property type="entry name" value="DOMON_domain"/>
</dbReference>
<dbReference type="AlphaFoldDB" id="A0A3Q7I267"/>
<dbReference type="PANTHER" id="PTHR23130:SF170">
    <property type="entry name" value="CYTOCHROME B561 AND DOMON DOMAIN-CONTAINING PROTEIN"/>
    <property type="match status" value="1"/>
</dbReference>
<keyword evidence="13" id="KW-1185">Reference proteome</keyword>
<evidence type="ECO:0000256" key="1">
    <source>
        <dbReference type="ARBA" id="ARBA00004370"/>
    </source>
</evidence>
<keyword evidence="6 8" id="KW-1133">Transmembrane helix</keyword>
<evidence type="ECO:0000256" key="5">
    <source>
        <dbReference type="ARBA" id="ARBA00022982"/>
    </source>
</evidence>
<dbReference type="SMART" id="SM00664">
    <property type="entry name" value="DoH"/>
    <property type="match status" value="1"/>
</dbReference>
<dbReference type="Pfam" id="PF03188">
    <property type="entry name" value="Cytochrom_B561"/>
    <property type="match status" value="1"/>
</dbReference>
<dbReference type="EnsemblPlants" id="Solyc09g019980.3.1">
    <property type="protein sequence ID" value="Solyc09g019980.3.1"/>
    <property type="gene ID" value="Solyc09g019980.3"/>
</dbReference>